<name>A0ACC2TE95_9FUNG</name>
<sequence length="464" mass="53107">MDLDQIIKDKLPLKYGCYSNVFRLIGFDEVPSSRKSGHRIKLKQGYILEASSKSLESLPLSTYTEEAARLTLDFIDGLFSRGLITPSKAIATSELYFDRIGNQLVPKVSFAQLNAVIASSSFRLPTPLNLIRRTKNATIYTKLVVQNIYQQKLLDKKDAHLTTFLTPFGKYKFTTLPSGLAGATVAIQEMIDEVIDYPNKKHVAAYQDSILVFSQNIFTHNNHVKDILSCFEEYEILLNINRCEFDVPEVLFLGYKLRGGVFTINPSKAKEITDAEYPNTKAELKYFLSKVEGWAQFISGYASKSSSLYHLAYTASFFSWDQEVATDFICIRNEFSIPRWLQLPNPSLTYTIDLHFNPIAYSATLLQVDDEKEFILGYFSEQKTNNQLIYSEVDDQAYGVLLSLENWKDILNDADEAIRVRADDSHLADLEYNEIVDAHDGSWYNRFKEFNFHVSPFDDISYYQ</sequence>
<comment type="caution">
    <text evidence="1">The sequence shown here is derived from an EMBL/GenBank/DDBJ whole genome shotgun (WGS) entry which is preliminary data.</text>
</comment>
<evidence type="ECO:0000313" key="1">
    <source>
        <dbReference type="EMBL" id="KAJ9072746.1"/>
    </source>
</evidence>
<keyword evidence="2" id="KW-1185">Reference proteome</keyword>
<evidence type="ECO:0000313" key="2">
    <source>
        <dbReference type="Proteomes" id="UP001165960"/>
    </source>
</evidence>
<protein>
    <submittedName>
        <fullName evidence="1">Uncharacterized protein</fullName>
    </submittedName>
</protein>
<dbReference type="EMBL" id="QTSX02002968">
    <property type="protein sequence ID" value="KAJ9072746.1"/>
    <property type="molecule type" value="Genomic_DNA"/>
</dbReference>
<organism evidence="1 2">
    <name type="scientific">Entomophthora muscae</name>
    <dbReference type="NCBI Taxonomy" id="34485"/>
    <lineage>
        <taxon>Eukaryota</taxon>
        <taxon>Fungi</taxon>
        <taxon>Fungi incertae sedis</taxon>
        <taxon>Zoopagomycota</taxon>
        <taxon>Entomophthoromycotina</taxon>
        <taxon>Entomophthoromycetes</taxon>
        <taxon>Entomophthorales</taxon>
        <taxon>Entomophthoraceae</taxon>
        <taxon>Entomophthora</taxon>
    </lineage>
</organism>
<proteinExistence type="predicted"/>
<dbReference type="Proteomes" id="UP001165960">
    <property type="component" value="Unassembled WGS sequence"/>
</dbReference>
<gene>
    <name evidence="1" type="ORF">DSO57_1039615</name>
</gene>
<accession>A0ACC2TE95</accession>
<reference evidence="1" key="1">
    <citation type="submission" date="2022-04" db="EMBL/GenBank/DDBJ databases">
        <title>Genome of the entomopathogenic fungus Entomophthora muscae.</title>
        <authorList>
            <person name="Elya C."/>
            <person name="Lovett B.R."/>
            <person name="Lee E."/>
            <person name="Macias A.M."/>
            <person name="Hajek A.E."/>
            <person name="De Bivort B.L."/>
            <person name="Kasson M.T."/>
            <person name="De Fine Licht H.H."/>
            <person name="Stajich J.E."/>
        </authorList>
    </citation>
    <scope>NUCLEOTIDE SEQUENCE</scope>
    <source>
        <strain evidence="1">Berkeley</strain>
    </source>
</reference>